<protein>
    <submittedName>
        <fullName evidence="2">Poly-beta-1,6-N-acetyl-D-glucosamine biosynthesis protein PgaD</fullName>
    </submittedName>
</protein>
<keyword evidence="1" id="KW-1133">Transmembrane helix</keyword>
<reference evidence="3" key="1">
    <citation type="journal article" date="2019" name="Int. J. Syst. Evol. Microbiol.">
        <title>The Global Catalogue of Microorganisms (GCM) 10K type strain sequencing project: providing services to taxonomists for standard genome sequencing and annotation.</title>
        <authorList>
            <consortium name="The Broad Institute Genomics Platform"/>
            <consortium name="The Broad Institute Genome Sequencing Center for Infectious Disease"/>
            <person name="Wu L."/>
            <person name="Ma J."/>
        </authorList>
    </citation>
    <scope>NUCLEOTIDE SEQUENCE [LARGE SCALE GENOMIC DNA]</scope>
    <source>
        <strain evidence="3">CCUG 15531</strain>
    </source>
</reference>
<evidence type="ECO:0000256" key="1">
    <source>
        <dbReference type="SAM" id="Phobius"/>
    </source>
</evidence>
<feature type="transmembrane region" description="Helical" evidence="1">
    <location>
        <begin position="73"/>
        <end position="91"/>
    </location>
</feature>
<evidence type="ECO:0000313" key="2">
    <source>
        <dbReference type="EMBL" id="MFD1779374.1"/>
    </source>
</evidence>
<proteinExistence type="predicted"/>
<dbReference type="RefSeq" id="WP_304219646.1">
    <property type="nucleotide sequence ID" value="NZ_JBHUEK010000018.1"/>
</dbReference>
<feature type="transmembrane region" description="Helical" evidence="1">
    <location>
        <begin position="20"/>
        <end position="49"/>
    </location>
</feature>
<keyword evidence="1" id="KW-0472">Membrane</keyword>
<organism evidence="2 3">
    <name type="scientific">Fredinandcohnia salidurans</name>
    <dbReference type="NCBI Taxonomy" id="2595041"/>
    <lineage>
        <taxon>Bacteria</taxon>
        <taxon>Bacillati</taxon>
        <taxon>Bacillota</taxon>
        <taxon>Bacilli</taxon>
        <taxon>Bacillales</taxon>
        <taxon>Bacillaceae</taxon>
        <taxon>Fredinandcohnia</taxon>
    </lineage>
</organism>
<keyword evidence="3" id="KW-1185">Reference proteome</keyword>
<dbReference type="EMBL" id="JBHUEK010000018">
    <property type="protein sequence ID" value="MFD1779374.1"/>
    <property type="molecule type" value="Genomic_DNA"/>
</dbReference>
<name>A0ABW4MP33_9BACI</name>
<evidence type="ECO:0000313" key="3">
    <source>
        <dbReference type="Proteomes" id="UP001597227"/>
    </source>
</evidence>
<dbReference type="Proteomes" id="UP001597227">
    <property type="component" value="Unassembled WGS sequence"/>
</dbReference>
<gene>
    <name evidence="2" type="ORF">ACFSFW_11900</name>
</gene>
<accession>A0ABW4MP33</accession>
<keyword evidence="1" id="KW-0812">Transmembrane</keyword>
<sequence>MDKPRQRKQNELIIKTKRNWVHEVIIGFFSLLIWMFCLFVIFFFISALFNNNNEYLNVVKMLFKTTNIEIREFIYTVFAIFIACYLGLWFWKYYNTKRFSHLVRRKYPQPTSEEEVLALGLISKEDYDSLQNAKDITLKKNPIRDLVR</sequence>
<comment type="caution">
    <text evidence="2">The sequence shown here is derived from an EMBL/GenBank/DDBJ whole genome shotgun (WGS) entry which is preliminary data.</text>
</comment>